<protein>
    <recommendedName>
        <fullName evidence="3">Tubulin-like protein</fullName>
    </recommendedName>
</protein>
<evidence type="ECO:0000313" key="2">
    <source>
        <dbReference type="Proteomes" id="UP000244168"/>
    </source>
</evidence>
<dbReference type="RefSeq" id="WP_107831568.1">
    <property type="nucleotide sequence ID" value="NZ_CP160205.1"/>
</dbReference>
<evidence type="ECO:0000313" key="1">
    <source>
        <dbReference type="EMBL" id="PTQ92419.1"/>
    </source>
</evidence>
<dbReference type="AlphaFoldDB" id="A0A2T5J4Q1"/>
<dbReference type="Proteomes" id="UP000244168">
    <property type="component" value="Unassembled WGS sequence"/>
</dbReference>
<proteinExistence type="predicted"/>
<reference evidence="1 2" key="1">
    <citation type="submission" date="2018-04" db="EMBL/GenBank/DDBJ databases">
        <title>Genomic Encyclopedia of Archaeal and Bacterial Type Strains, Phase II (KMG-II): from individual species to whole genera.</title>
        <authorList>
            <person name="Goeker M."/>
        </authorList>
    </citation>
    <scope>NUCLEOTIDE SEQUENCE [LARGE SCALE GENOMIC DNA]</scope>
    <source>
        <strain evidence="1 2">DSM 26809</strain>
    </source>
</reference>
<gene>
    <name evidence="1" type="ORF">C8P68_11219</name>
</gene>
<name>A0A2T5J4Q1_9SPHI</name>
<dbReference type="SUPFAM" id="SSF52490">
    <property type="entry name" value="Tubulin nucleotide-binding domain-like"/>
    <property type="match status" value="1"/>
</dbReference>
<dbReference type="Gene3D" id="3.40.50.1440">
    <property type="entry name" value="Tubulin/FtsZ, GTPase domain"/>
    <property type="match status" value="1"/>
</dbReference>
<accession>A0A2T5J4Q1</accession>
<keyword evidence="2" id="KW-1185">Reference proteome</keyword>
<dbReference type="EMBL" id="QAOQ01000012">
    <property type="protein sequence ID" value="PTQ92419.1"/>
    <property type="molecule type" value="Genomic_DNA"/>
</dbReference>
<sequence length="490" mass="54528">MRVFIFGIGGTGSRVLRSLTMLLASGVKFSHPDLTIVPIIIDTDAHNGDTARTRDLLRDYYTIRKTFTDKNTTSKSDSFFNTEIRSFNRLDATLSDAADLDVQFNFQNQDNTFSNFIGYNGLSQANKDLIELLYNDSLDEHPELHLNLNVGFKGNPNIGSVVFNELKDSPQFRNLESGYTQNDRIFIISSIFGGTGASGFPTLVKLIRESTTNSNLAKTKIGAITVMPYFNVEAVETSAINSAIFDTKTKAALAFYAEDAQIKTINALYYIADPNQSGTLPNVEGGQEQVNNSHLVELIAATAVTDFIQKNDEDLSYPQCFEFGAESGDNPFSIAHFSNDTKQRYIKPLVGFAYAAKIATDLVPTFTKEAFYGPKELNVEGMLGDPTAYRKLLGFYLQFKNWSGREMSSSDNGRAFNSFYFDSSKDLNHLIHGKPIKTDWLSAGLSEKKLSDWFTKTALAEPKDLRTTEKYLNTLYKTAQACLDKLGQLP</sequence>
<comment type="caution">
    <text evidence="1">The sequence shown here is derived from an EMBL/GenBank/DDBJ whole genome shotgun (WGS) entry which is preliminary data.</text>
</comment>
<dbReference type="InterPro" id="IPR036525">
    <property type="entry name" value="Tubulin/FtsZ_GTPase_sf"/>
</dbReference>
<dbReference type="OrthoDB" id="844533at2"/>
<evidence type="ECO:0008006" key="3">
    <source>
        <dbReference type="Google" id="ProtNLM"/>
    </source>
</evidence>
<organism evidence="1 2">
    <name type="scientific">Mucilaginibacter yixingensis</name>
    <dbReference type="NCBI Taxonomy" id="1295612"/>
    <lineage>
        <taxon>Bacteria</taxon>
        <taxon>Pseudomonadati</taxon>
        <taxon>Bacteroidota</taxon>
        <taxon>Sphingobacteriia</taxon>
        <taxon>Sphingobacteriales</taxon>
        <taxon>Sphingobacteriaceae</taxon>
        <taxon>Mucilaginibacter</taxon>
    </lineage>
</organism>